<keyword evidence="3 4" id="KW-0732">Signal</keyword>
<gene>
    <name evidence="5" type="ORF">BST26_02055</name>
</gene>
<feature type="signal peptide" evidence="4">
    <location>
        <begin position="1"/>
        <end position="24"/>
    </location>
</feature>
<feature type="chain" id="PRO_5013298242" evidence="4">
    <location>
        <begin position="25"/>
        <end position="463"/>
    </location>
</feature>
<evidence type="ECO:0000256" key="2">
    <source>
        <dbReference type="ARBA" id="ARBA00022448"/>
    </source>
</evidence>
<sequence>MARALAVPVALVTAAATLTGCASGDDRTVVTFYTPAGDANTFAAVAAHCNDTFDGRFRIKQVTLPKGADDQRLQLARRLTGNERTLDLMALDVVWTAEFAEAGWALPLTDDPAGLAEDDATADTLPGPLATATWQGRLYAAPITTNTQLLWYRADLMDAPPASWADMLTEAGRLYRDGGPSWIAVQAKQYEGLVVWFNTLLVSAGGRVLSDDGKTVTLTDTPEHRAATVRALQIMRDVATAPGADPSITQSDEGTARLALEQGKAALEVNWPFVLPSMLENAVKGGVPFLKLDEDPSLTGAITATGSFSPSDEQFDTAYTASRQVFGFAPYPSVIDGEPARVTIGGLNLAVAKTTRHRAEAFEALRCLRSTDNQRFTSVEGGLPAVRASLYDDPAFQAKYPQYAIIRDQLTTAAVRPATPAYQAVSMRMAATLSPIRDINPEHTADALAEQVQRAIDGKGLIP</sequence>
<evidence type="ECO:0000256" key="1">
    <source>
        <dbReference type="ARBA" id="ARBA00008520"/>
    </source>
</evidence>
<dbReference type="InterPro" id="IPR006059">
    <property type="entry name" value="SBP"/>
</dbReference>
<accession>A0A1X0DNB4</accession>
<evidence type="ECO:0000256" key="4">
    <source>
        <dbReference type="SAM" id="SignalP"/>
    </source>
</evidence>
<dbReference type="Proteomes" id="UP000192801">
    <property type="component" value="Unassembled WGS sequence"/>
</dbReference>
<dbReference type="Gene3D" id="3.40.190.10">
    <property type="entry name" value="Periplasmic binding protein-like II"/>
    <property type="match status" value="1"/>
</dbReference>
<dbReference type="STRING" id="444597.BST26_02055"/>
<reference evidence="5 6" key="1">
    <citation type="submission" date="2016-12" db="EMBL/GenBank/DDBJ databases">
        <title>The new phylogeny of genus Mycobacterium.</title>
        <authorList>
            <person name="Tortoli E."/>
            <person name="Trovato A."/>
            <person name="Cirillo D.M."/>
        </authorList>
    </citation>
    <scope>NUCLEOTIDE SEQUENCE [LARGE SCALE GENOMIC DNA]</scope>
    <source>
        <strain evidence="5 6">DSM 45130</strain>
    </source>
</reference>
<evidence type="ECO:0000256" key="3">
    <source>
        <dbReference type="ARBA" id="ARBA00022729"/>
    </source>
</evidence>
<dbReference type="PROSITE" id="PS51257">
    <property type="entry name" value="PROKAR_LIPOPROTEIN"/>
    <property type="match status" value="1"/>
</dbReference>
<keyword evidence="2" id="KW-0813">Transport</keyword>
<comment type="similarity">
    <text evidence="1">Belongs to the bacterial solute-binding protein 1 family.</text>
</comment>
<proteinExistence type="inferred from homology"/>
<keyword evidence="6" id="KW-1185">Reference proteome</keyword>
<dbReference type="CDD" id="cd14750">
    <property type="entry name" value="PBP2_TMBP"/>
    <property type="match status" value="1"/>
</dbReference>
<evidence type="ECO:0000313" key="5">
    <source>
        <dbReference type="EMBL" id="ORA73639.1"/>
    </source>
</evidence>
<dbReference type="PANTHER" id="PTHR43649:SF34">
    <property type="entry name" value="ABC TRANSPORTER PERIPLASMIC-BINDING PROTEIN YCJN-RELATED"/>
    <property type="match status" value="1"/>
</dbReference>
<organism evidence="5 6">
    <name type="scientific">Mycolicibacterium insubricum</name>
    <dbReference type="NCBI Taxonomy" id="444597"/>
    <lineage>
        <taxon>Bacteria</taxon>
        <taxon>Bacillati</taxon>
        <taxon>Actinomycetota</taxon>
        <taxon>Actinomycetes</taxon>
        <taxon>Mycobacteriales</taxon>
        <taxon>Mycobacteriaceae</taxon>
        <taxon>Mycolicibacterium</taxon>
    </lineage>
</organism>
<protein>
    <submittedName>
        <fullName evidence="5">ABC transporter substrate-binding protein</fullName>
    </submittedName>
</protein>
<dbReference type="AlphaFoldDB" id="A0A1X0DNB4"/>
<dbReference type="PANTHER" id="PTHR43649">
    <property type="entry name" value="ARABINOSE-BINDING PROTEIN-RELATED"/>
    <property type="match status" value="1"/>
</dbReference>
<evidence type="ECO:0000313" key="6">
    <source>
        <dbReference type="Proteomes" id="UP000192801"/>
    </source>
</evidence>
<comment type="caution">
    <text evidence="5">The sequence shown here is derived from an EMBL/GenBank/DDBJ whole genome shotgun (WGS) entry which is preliminary data.</text>
</comment>
<dbReference type="EMBL" id="MVHS01000003">
    <property type="protein sequence ID" value="ORA73639.1"/>
    <property type="molecule type" value="Genomic_DNA"/>
</dbReference>
<dbReference type="SUPFAM" id="SSF53850">
    <property type="entry name" value="Periplasmic binding protein-like II"/>
    <property type="match status" value="1"/>
</dbReference>
<dbReference type="Pfam" id="PF01547">
    <property type="entry name" value="SBP_bac_1"/>
    <property type="match status" value="1"/>
</dbReference>
<dbReference type="InterPro" id="IPR050490">
    <property type="entry name" value="Bact_solute-bd_prot1"/>
</dbReference>
<name>A0A1X0DNB4_9MYCO</name>